<keyword evidence="6" id="KW-1185">Reference proteome</keyword>
<feature type="region of interest" description="Disordered" evidence="3">
    <location>
        <begin position="1"/>
        <end position="22"/>
    </location>
</feature>
<feature type="compositionally biased region" description="Polar residues" evidence="3">
    <location>
        <begin position="11"/>
        <end position="22"/>
    </location>
</feature>
<proteinExistence type="inferred from homology"/>
<dbReference type="RefSeq" id="WP_105044027.1">
    <property type="nucleotide sequence ID" value="NZ_MQWA01000001.1"/>
</dbReference>
<reference evidence="5 6" key="1">
    <citation type="submission" date="2016-12" db="EMBL/GenBank/DDBJ databases">
        <title>Study of bacterial adaptation to deep sea.</title>
        <authorList>
            <person name="Song J."/>
            <person name="Yoshizawa S."/>
            <person name="Kogure K."/>
        </authorList>
    </citation>
    <scope>NUCLEOTIDE SEQUENCE [LARGE SCALE GENOMIC DNA]</scope>
    <source>
        <strain evidence="5 6">SAORIC-165</strain>
    </source>
</reference>
<dbReference type="PROSITE" id="PS01031">
    <property type="entry name" value="SHSP"/>
    <property type="match status" value="1"/>
</dbReference>
<accession>A0A2S7U3D2</accession>
<feature type="compositionally biased region" description="Basic and acidic residues" evidence="3">
    <location>
        <begin position="1"/>
        <end position="10"/>
    </location>
</feature>
<dbReference type="AlphaFoldDB" id="A0A2S7U3D2"/>
<dbReference type="EMBL" id="MQWA01000001">
    <property type="protein sequence ID" value="PQJ29526.1"/>
    <property type="molecule type" value="Genomic_DNA"/>
</dbReference>
<dbReference type="InterPro" id="IPR002068">
    <property type="entry name" value="A-crystallin/Hsp20_dom"/>
</dbReference>
<comment type="similarity">
    <text evidence="1 2">Belongs to the small heat shock protein (HSP20) family.</text>
</comment>
<comment type="caution">
    <text evidence="5">The sequence shown here is derived from an EMBL/GenBank/DDBJ whole genome shotgun (WGS) entry which is preliminary data.</text>
</comment>
<protein>
    <recommendedName>
        <fullName evidence="4">SHSP domain-containing protein</fullName>
    </recommendedName>
</protein>
<dbReference type="Pfam" id="PF00011">
    <property type="entry name" value="HSP20"/>
    <property type="match status" value="1"/>
</dbReference>
<name>A0A2S7U3D2_9BACT</name>
<evidence type="ECO:0000313" key="6">
    <source>
        <dbReference type="Proteomes" id="UP000239907"/>
    </source>
</evidence>
<evidence type="ECO:0000256" key="1">
    <source>
        <dbReference type="PROSITE-ProRule" id="PRU00285"/>
    </source>
</evidence>
<gene>
    <name evidence="5" type="ORF">BSZ32_14180</name>
</gene>
<dbReference type="Gene3D" id="2.60.40.790">
    <property type="match status" value="1"/>
</dbReference>
<evidence type="ECO:0000259" key="4">
    <source>
        <dbReference type="PROSITE" id="PS01031"/>
    </source>
</evidence>
<evidence type="ECO:0000256" key="2">
    <source>
        <dbReference type="RuleBase" id="RU003616"/>
    </source>
</evidence>
<organism evidence="5 6">
    <name type="scientific">Rubritalea profundi</name>
    <dbReference type="NCBI Taxonomy" id="1658618"/>
    <lineage>
        <taxon>Bacteria</taxon>
        <taxon>Pseudomonadati</taxon>
        <taxon>Verrucomicrobiota</taxon>
        <taxon>Verrucomicrobiia</taxon>
        <taxon>Verrucomicrobiales</taxon>
        <taxon>Rubritaleaceae</taxon>
        <taxon>Rubritalea</taxon>
    </lineage>
</organism>
<dbReference type="OrthoDB" id="9792695at2"/>
<dbReference type="SUPFAM" id="SSF49764">
    <property type="entry name" value="HSP20-like chaperones"/>
    <property type="match status" value="1"/>
</dbReference>
<feature type="domain" description="SHSP" evidence="4">
    <location>
        <begin position="12"/>
        <end position="122"/>
    </location>
</feature>
<dbReference type="CDD" id="cd06464">
    <property type="entry name" value="ACD_sHsps-like"/>
    <property type="match status" value="1"/>
</dbReference>
<dbReference type="InterPro" id="IPR008978">
    <property type="entry name" value="HSP20-like_chaperone"/>
</dbReference>
<evidence type="ECO:0000313" key="5">
    <source>
        <dbReference type="EMBL" id="PQJ29526.1"/>
    </source>
</evidence>
<sequence length="122" mass="13629">MIEHTNRSSKESTPSTARAQYKSTTTKLGILVSVDLPGVAKQDVTITSTKQQLKIQAQRSDSTPEEWNLVNNSTRPTNYQLVLNIHPDLDLNKTSASVDNGVLSIQIDRRDESLPRQIQIDQ</sequence>
<dbReference type="Proteomes" id="UP000239907">
    <property type="component" value="Unassembled WGS sequence"/>
</dbReference>
<evidence type="ECO:0000256" key="3">
    <source>
        <dbReference type="SAM" id="MobiDB-lite"/>
    </source>
</evidence>